<keyword evidence="4" id="KW-1185">Reference proteome</keyword>
<sequence>MAERGDVEGNDESPPDDKEEETAEGEGSGVASAEDAQLLSVSKDDVGSPEAVPGVVEKSSEAAVAGGRPGMGDVFERLRHAQHVESPPNEIVFSVQQENDRWLVVFLVAGLYVFFYAIGGLAYYLLDEYGYTVAYSGRTNLSNGDEPPGARRY</sequence>
<keyword evidence="2" id="KW-1133">Transmembrane helix</keyword>
<feature type="transmembrane region" description="Helical" evidence="2">
    <location>
        <begin position="102"/>
        <end position="126"/>
    </location>
</feature>
<comment type="caution">
    <text evidence="3">The sequence shown here is derived from an EMBL/GenBank/DDBJ whole genome shotgun (WGS) entry which is preliminary data.</text>
</comment>
<evidence type="ECO:0000256" key="1">
    <source>
        <dbReference type="SAM" id="MobiDB-lite"/>
    </source>
</evidence>
<dbReference type="AlphaFoldDB" id="A0AAQ4DQ95"/>
<evidence type="ECO:0000313" key="4">
    <source>
        <dbReference type="Proteomes" id="UP001321473"/>
    </source>
</evidence>
<reference evidence="3 4" key="1">
    <citation type="journal article" date="2023" name="Arcadia Sci">
        <title>De novo assembly of a long-read Amblyomma americanum tick genome.</title>
        <authorList>
            <person name="Chou S."/>
            <person name="Poskanzer K.E."/>
            <person name="Rollins M."/>
            <person name="Thuy-Boun P.S."/>
        </authorList>
    </citation>
    <scope>NUCLEOTIDE SEQUENCE [LARGE SCALE GENOMIC DNA]</scope>
    <source>
        <strain evidence="3">F_SG_1</strain>
        <tissue evidence="3">Salivary glands</tissue>
    </source>
</reference>
<keyword evidence="2" id="KW-0472">Membrane</keyword>
<dbReference type="Proteomes" id="UP001321473">
    <property type="component" value="Unassembled WGS sequence"/>
</dbReference>
<evidence type="ECO:0000256" key="2">
    <source>
        <dbReference type="SAM" id="Phobius"/>
    </source>
</evidence>
<evidence type="ECO:0000313" key="3">
    <source>
        <dbReference type="EMBL" id="KAK8764635.1"/>
    </source>
</evidence>
<keyword evidence="2" id="KW-0812">Transmembrane</keyword>
<organism evidence="3 4">
    <name type="scientific">Amblyomma americanum</name>
    <name type="common">Lone star tick</name>
    <dbReference type="NCBI Taxonomy" id="6943"/>
    <lineage>
        <taxon>Eukaryota</taxon>
        <taxon>Metazoa</taxon>
        <taxon>Ecdysozoa</taxon>
        <taxon>Arthropoda</taxon>
        <taxon>Chelicerata</taxon>
        <taxon>Arachnida</taxon>
        <taxon>Acari</taxon>
        <taxon>Parasitiformes</taxon>
        <taxon>Ixodida</taxon>
        <taxon>Ixodoidea</taxon>
        <taxon>Ixodidae</taxon>
        <taxon>Amblyomminae</taxon>
        <taxon>Amblyomma</taxon>
    </lineage>
</organism>
<gene>
    <name evidence="3" type="ORF">V5799_032750</name>
</gene>
<feature type="region of interest" description="Disordered" evidence="1">
    <location>
        <begin position="1"/>
        <end position="67"/>
    </location>
</feature>
<dbReference type="EMBL" id="JARKHS020028141">
    <property type="protein sequence ID" value="KAK8764635.1"/>
    <property type="molecule type" value="Genomic_DNA"/>
</dbReference>
<feature type="compositionally biased region" description="Acidic residues" evidence="1">
    <location>
        <begin position="8"/>
        <end position="24"/>
    </location>
</feature>
<accession>A0AAQ4DQ95</accession>
<protein>
    <submittedName>
        <fullName evidence="3">Uncharacterized protein</fullName>
    </submittedName>
</protein>
<proteinExistence type="predicted"/>
<name>A0AAQ4DQ95_AMBAM</name>